<evidence type="ECO:0000313" key="3">
    <source>
        <dbReference type="EMBL" id="QHT88319.1"/>
    </source>
</evidence>
<keyword evidence="2" id="KW-1133">Transmembrane helix</keyword>
<sequence length="173" mass="19274">MKNVNVDVAVASLLLLGSVFYLVQKNLAYLSVWLLLITSVLSYGAHMKYTPAVLLGIGTVMAVVIISGGRLRERFEDKNEEEKSEDKDKKSDDPEPHMDMGTTIMNAYKRMKPEQVQQMQEDTKELMETQQQLMETIGMLGPQVQQGAELVKTFQGMFGGNISDILNQGGISE</sequence>
<dbReference type="EMBL" id="MN740114">
    <property type="protein sequence ID" value="QHT88319.1"/>
    <property type="molecule type" value="Genomic_DNA"/>
</dbReference>
<reference evidence="3" key="1">
    <citation type="journal article" date="2020" name="Nature">
        <title>Giant virus diversity and host interactions through global metagenomics.</title>
        <authorList>
            <person name="Schulz F."/>
            <person name="Roux S."/>
            <person name="Paez-Espino D."/>
            <person name="Jungbluth S."/>
            <person name="Walsh D.A."/>
            <person name="Denef V.J."/>
            <person name="McMahon K.D."/>
            <person name="Konstantinidis K.T."/>
            <person name="Eloe-Fadrosh E.A."/>
            <person name="Kyrpides N.C."/>
            <person name="Woyke T."/>
        </authorList>
    </citation>
    <scope>NUCLEOTIDE SEQUENCE</scope>
    <source>
        <strain evidence="3">GVMAG-M-3300023184-50</strain>
    </source>
</reference>
<organism evidence="3">
    <name type="scientific">viral metagenome</name>
    <dbReference type="NCBI Taxonomy" id="1070528"/>
    <lineage>
        <taxon>unclassified sequences</taxon>
        <taxon>metagenomes</taxon>
        <taxon>organismal metagenomes</taxon>
    </lineage>
</organism>
<feature type="region of interest" description="Disordered" evidence="1">
    <location>
        <begin position="74"/>
        <end position="101"/>
    </location>
</feature>
<feature type="compositionally biased region" description="Basic and acidic residues" evidence="1">
    <location>
        <begin position="74"/>
        <end position="98"/>
    </location>
</feature>
<feature type="transmembrane region" description="Helical" evidence="2">
    <location>
        <begin position="52"/>
        <end position="71"/>
    </location>
</feature>
<dbReference type="AlphaFoldDB" id="A0A6C0I692"/>
<evidence type="ECO:0000256" key="2">
    <source>
        <dbReference type="SAM" id="Phobius"/>
    </source>
</evidence>
<proteinExistence type="predicted"/>
<keyword evidence="2" id="KW-0472">Membrane</keyword>
<evidence type="ECO:0000256" key="1">
    <source>
        <dbReference type="SAM" id="MobiDB-lite"/>
    </source>
</evidence>
<keyword evidence="2" id="KW-0812">Transmembrane</keyword>
<name>A0A6C0I692_9ZZZZ</name>
<protein>
    <submittedName>
        <fullName evidence="3">Uncharacterized protein</fullName>
    </submittedName>
</protein>
<accession>A0A6C0I692</accession>